<comment type="caution">
    <text evidence="2">The sequence shown here is derived from an EMBL/GenBank/DDBJ whole genome shotgun (WGS) entry which is preliminary data.</text>
</comment>
<organism evidence="2 3">
    <name type="scientific">Plakobranchus ocellatus</name>
    <dbReference type="NCBI Taxonomy" id="259542"/>
    <lineage>
        <taxon>Eukaryota</taxon>
        <taxon>Metazoa</taxon>
        <taxon>Spiralia</taxon>
        <taxon>Lophotrochozoa</taxon>
        <taxon>Mollusca</taxon>
        <taxon>Gastropoda</taxon>
        <taxon>Heterobranchia</taxon>
        <taxon>Euthyneura</taxon>
        <taxon>Panpulmonata</taxon>
        <taxon>Sacoglossa</taxon>
        <taxon>Placobranchoidea</taxon>
        <taxon>Plakobranchidae</taxon>
        <taxon>Plakobranchus</taxon>
    </lineage>
</organism>
<proteinExistence type="predicted"/>
<feature type="region of interest" description="Disordered" evidence="1">
    <location>
        <begin position="31"/>
        <end position="108"/>
    </location>
</feature>
<evidence type="ECO:0000256" key="1">
    <source>
        <dbReference type="SAM" id="MobiDB-lite"/>
    </source>
</evidence>
<accession>A0AAV4BHC1</accession>
<feature type="compositionally biased region" description="Polar residues" evidence="1">
    <location>
        <begin position="63"/>
        <end position="79"/>
    </location>
</feature>
<name>A0AAV4BHC1_9GAST</name>
<evidence type="ECO:0000313" key="2">
    <source>
        <dbReference type="EMBL" id="GFO18558.1"/>
    </source>
</evidence>
<dbReference type="EMBL" id="BLXT01004960">
    <property type="protein sequence ID" value="GFO18558.1"/>
    <property type="molecule type" value="Genomic_DNA"/>
</dbReference>
<evidence type="ECO:0000313" key="3">
    <source>
        <dbReference type="Proteomes" id="UP000735302"/>
    </source>
</evidence>
<feature type="compositionally biased region" description="Basic and acidic residues" evidence="1">
    <location>
        <begin position="44"/>
        <end position="62"/>
    </location>
</feature>
<keyword evidence="3" id="KW-1185">Reference proteome</keyword>
<dbReference type="Proteomes" id="UP000735302">
    <property type="component" value="Unassembled WGS sequence"/>
</dbReference>
<reference evidence="2 3" key="1">
    <citation type="journal article" date="2021" name="Elife">
        <title>Chloroplast acquisition without the gene transfer in kleptoplastic sea slugs, Plakobranchus ocellatus.</title>
        <authorList>
            <person name="Maeda T."/>
            <person name="Takahashi S."/>
            <person name="Yoshida T."/>
            <person name="Shimamura S."/>
            <person name="Takaki Y."/>
            <person name="Nagai Y."/>
            <person name="Toyoda A."/>
            <person name="Suzuki Y."/>
            <person name="Arimoto A."/>
            <person name="Ishii H."/>
            <person name="Satoh N."/>
            <person name="Nishiyama T."/>
            <person name="Hasebe M."/>
            <person name="Maruyama T."/>
            <person name="Minagawa J."/>
            <person name="Obokata J."/>
            <person name="Shigenobu S."/>
        </authorList>
    </citation>
    <scope>NUCLEOTIDE SEQUENCE [LARGE SCALE GENOMIC DNA]</scope>
</reference>
<gene>
    <name evidence="2" type="ORF">PoB_004506300</name>
</gene>
<sequence length="141" mass="15060">MPARQASRSKPSIFTIGLCCLNQTAESEREIPHAALTAGTAADHPGEVRQTDQQHLSLDNRESSLSLSPNTTGVGQSQAEGGEPSGQETSSRQDGAVSRSRTYRACLPSDTTSKRTTCACLSRQMAGREVKVSDKLLGKNR</sequence>
<protein>
    <submittedName>
        <fullName evidence="2">Uncharacterized protein</fullName>
    </submittedName>
</protein>
<dbReference type="AlphaFoldDB" id="A0AAV4BHC1"/>